<feature type="domain" description="C2H2-type" evidence="6">
    <location>
        <begin position="146"/>
        <end position="173"/>
    </location>
</feature>
<dbReference type="InterPro" id="IPR036051">
    <property type="entry name" value="KRAB_dom_sf"/>
</dbReference>
<dbReference type="CDD" id="cd07765">
    <property type="entry name" value="KRAB_A-box"/>
    <property type="match status" value="1"/>
</dbReference>
<dbReference type="AlphaFoldDB" id="A0A7J7FN86"/>
<dbReference type="PROSITE" id="PS50805">
    <property type="entry name" value="KRAB"/>
    <property type="match status" value="1"/>
</dbReference>
<feature type="domain" description="KRAB" evidence="7">
    <location>
        <begin position="3"/>
        <end position="84"/>
    </location>
</feature>
<dbReference type="SUPFAM" id="SSF57667">
    <property type="entry name" value="beta-beta-alpha zinc fingers"/>
    <property type="match status" value="1"/>
</dbReference>
<dbReference type="GO" id="GO:0008270">
    <property type="term" value="F:zinc ion binding"/>
    <property type="evidence" value="ECO:0007669"/>
    <property type="project" value="UniProtKB-KW"/>
</dbReference>
<dbReference type="Proteomes" id="UP000551758">
    <property type="component" value="Unassembled WGS sequence"/>
</dbReference>
<comment type="caution">
    <text evidence="8">The sequence shown here is derived from an EMBL/GenBank/DDBJ whole genome shotgun (WGS) entry which is preliminary data.</text>
</comment>
<dbReference type="InterPro" id="IPR013087">
    <property type="entry name" value="Znf_C2H2_type"/>
</dbReference>
<keyword evidence="4" id="KW-0862">Zinc</keyword>
<reference evidence="8 9" key="1">
    <citation type="journal article" date="2020" name="Mol. Biol. Evol.">
        <title>Interspecific Gene Flow and the Evolution of Specialization in Black and White Rhinoceros.</title>
        <authorList>
            <person name="Moodley Y."/>
            <person name="Westbury M.V."/>
            <person name="Russo I.M."/>
            <person name="Gopalakrishnan S."/>
            <person name="Rakotoarivelo A."/>
            <person name="Olsen R.A."/>
            <person name="Prost S."/>
            <person name="Tunstall T."/>
            <person name="Ryder O.A."/>
            <person name="Dalen L."/>
            <person name="Bruford M.W."/>
        </authorList>
    </citation>
    <scope>NUCLEOTIDE SEQUENCE [LARGE SCALE GENOMIC DNA]</scope>
    <source>
        <strain evidence="8">SBR-YM</strain>
        <tissue evidence="8">Skin</tissue>
    </source>
</reference>
<keyword evidence="2" id="KW-0677">Repeat</keyword>
<evidence type="ECO:0000256" key="5">
    <source>
        <dbReference type="PROSITE-ProRule" id="PRU00042"/>
    </source>
</evidence>
<dbReference type="Pfam" id="PF01352">
    <property type="entry name" value="KRAB"/>
    <property type="match status" value="1"/>
</dbReference>
<keyword evidence="9" id="KW-1185">Reference proteome</keyword>
<evidence type="ECO:0000259" key="7">
    <source>
        <dbReference type="PROSITE" id="PS50805"/>
    </source>
</evidence>
<proteinExistence type="predicted"/>
<dbReference type="EMBL" id="JACDTQ010000092">
    <property type="protein sequence ID" value="KAF5929515.1"/>
    <property type="molecule type" value="Genomic_DNA"/>
</dbReference>
<dbReference type="InterPro" id="IPR001909">
    <property type="entry name" value="KRAB"/>
</dbReference>
<dbReference type="SUPFAM" id="SSF109640">
    <property type="entry name" value="KRAB domain (Kruppel-associated box)"/>
    <property type="match status" value="1"/>
</dbReference>
<dbReference type="InterPro" id="IPR036236">
    <property type="entry name" value="Znf_C2H2_sf"/>
</dbReference>
<protein>
    <recommendedName>
        <fullName evidence="10">KRAB domain-containing protein</fullName>
    </recommendedName>
</protein>
<keyword evidence="1" id="KW-0479">Metal-binding</keyword>
<dbReference type="PANTHER" id="PTHR23232:SF133">
    <property type="entry name" value="RIKEN CDNA 1700020N01 GENE"/>
    <property type="match status" value="1"/>
</dbReference>
<dbReference type="PANTHER" id="PTHR23232">
    <property type="entry name" value="KRAB DOMAIN C2H2 ZINC FINGER"/>
    <property type="match status" value="1"/>
</dbReference>
<evidence type="ECO:0000256" key="1">
    <source>
        <dbReference type="ARBA" id="ARBA00022723"/>
    </source>
</evidence>
<organism evidence="8 9">
    <name type="scientific">Diceros bicornis minor</name>
    <name type="common">South-central black rhinoceros</name>
    <dbReference type="NCBI Taxonomy" id="77932"/>
    <lineage>
        <taxon>Eukaryota</taxon>
        <taxon>Metazoa</taxon>
        <taxon>Chordata</taxon>
        <taxon>Craniata</taxon>
        <taxon>Vertebrata</taxon>
        <taxon>Euteleostomi</taxon>
        <taxon>Mammalia</taxon>
        <taxon>Eutheria</taxon>
        <taxon>Laurasiatheria</taxon>
        <taxon>Perissodactyla</taxon>
        <taxon>Rhinocerotidae</taxon>
        <taxon>Diceros</taxon>
    </lineage>
</organism>
<dbReference type="SMART" id="SM00349">
    <property type="entry name" value="KRAB"/>
    <property type="match status" value="1"/>
</dbReference>
<evidence type="ECO:0000313" key="9">
    <source>
        <dbReference type="Proteomes" id="UP000551758"/>
    </source>
</evidence>
<evidence type="ECO:0000256" key="2">
    <source>
        <dbReference type="ARBA" id="ARBA00022737"/>
    </source>
</evidence>
<dbReference type="GO" id="GO:0006355">
    <property type="term" value="P:regulation of DNA-templated transcription"/>
    <property type="evidence" value="ECO:0007669"/>
    <property type="project" value="InterPro"/>
</dbReference>
<keyword evidence="3 5" id="KW-0863">Zinc-finger</keyword>
<evidence type="ECO:0000256" key="4">
    <source>
        <dbReference type="ARBA" id="ARBA00022833"/>
    </source>
</evidence>
<feature type="non-terminal residue" evidence="8">
    <location>
        <position position="1"/>
    </location>
</feature>
<feature type="non-terminal residue" evidence="8">
    <location>
        <position position="217"/>
    </location>
</feature>
<dbReference type="InterPro" id="IPR050169">
    <property type="entry name" value="Krueppel_C2H2_ZnF"/>
</dbReference>
<gene>
    <name evidence="8" type="ORF">HPG69_007268</name>
</gene>
<sequence length="217" mass="24744">GHVTFEDVAVFFSQEEWGLLDDAQRCLYRDVMLENWSLIASLGKDPRSHTIALYSALLFSFFQGSLQFFQTWTMDTDSFPGCWHGVKAEEAPSEEGTSVERVSQTKTPKAVPSVSKTHSCDMCVLVEQDVLYLAEHQCVQPRLKAYTFGVCRESFSFSSYLYQQQKQHSGEKCIRREENRPPPVESCKILVSDNIITCGELEKDFLGNLDFLQQDTQ</sequence>
<evidence type="ECO:0000313" key="8">
    <source>
        <dbReference type="EMBL" id="KAF5929515.1"/>
    </source>
</evidence>
<accession>A0A7J7FN86</accession>
<dbReference type="Gene3D" id="6.10.140.140">
    <property type="match status" value="1"/>
</dbReference>
<evidence type="ECO:0008006" key="10">
    <source>
        <dbReference type="Google" id="ProtNLM"/>
    </source>
</evidence>
<dbReference type="PROSITE" id="PS50157">
    <property type="entry name" value="ZINC_FINGER_C2H2_2"/>
    <property type="match status" value="1"/>
</dbReference>
<name>A0A7J7FN86_DICBM</name>
<evidence type="ECO:0000259" key="6">
    <source>
        <dbReference type="PROSITE" id="PS50157"/>
    </source>
</evidence>
<evidence type="ECO:0000256" key="3">
    <source>
        <dbReference type="ARBA" id="ARBA00022771"/>
    </source>
</evidence>